<dbReference type="PRINTS" id="PR00035">
    <property type="entry name" value="HTHGNTR"/>
</dbReference>
<dbReference type="Pfam" id="PF07702">
    <property type="entry name" value="UTRA"/>
    <property type="match status" value="1"/>
</dbReference>
<evidence type="ECO:0000313" key="6">
    <source>
        <dbReference type="EMBL" id="GGW88086.1"/>
    </source>
</evidence>
<reference evidence="6" key="1">
    <citation type="journal article" date="2014" name="Int. J. Syst. Evol. Microbiol.">
        <title>Complete genome sequence of Corynebacterium casei LMG S-19264T (=DSM 44701T), isolated from a smear-ripened cheese.</title>
        <authorList>
            <consortium name="US DOE Joint Genome Institute (JGI-PGF)"/>
            <person name="Walter F."/>
            <person name="Albersmeier A."/>
            <person name="Kalinowski J."/>
            <person name="Ruckert C."/>
        </authorList>
    </citation>
    <scope>NUCLEOTIDE SEQUENCE</scope>
    <source>
        <strain evidence="6">KCTC 22164</strain>
    </source>
</reference>
<protein>
    <recommendedName>
        <fullName evidence="4">Histidine utilization repressor</fullName>
    </recommendedName>
</protein>
<dbReference type="GO" id="GO:0045892">
    <property type="term" value="P:negative regulation of DNA-templated transcription"/>
    <property type="evidence" value="ECO:0007669"/>
    <property type="project" value="UniProtKB-UniRule"/>
</dbReference>
<reference evidence="6" key="2">
    <citation type="submission" date="2020-09" db="EMBL/GenBank/DDBJ databases">
        <authorList>
            <person name="Sun Q."/>
            <person name="Kim S."/>
        </authorList>
    </citation>
    <scope>NUCLEOTIDE SEQUENCE</scope>
    <source>
        <strain evidence="6">KCTC 22164</strain>
    </source>
</reference>
<keyword evidence="1" id="KW-0805">Transcription regulation</keyword>
<dbReference type="Gene3D" id="1.10.10.10">
    <property type="entry name" value="Winged helix-like DNA-binding domain superfamily/Winged helix DNA-binding domain"/>
    <property type="match status" value="1"/>
</dbReference>
<dbReference type="CDD" id="cd07377">
    <property type="entry name" value="WHTH_GntR"/>
    <property type="match status" value="1"/>
</dbReference>
<dbReference type="FunFam" id="1.10.10.10:FF:000079">
    <property type="entry name" value="GntR family transcriptional regulator"/>
    <property type="match status" value="1"/>
</dbReference>
<dbReference type="SMART" id="SM00866">
    <property type="entry name" value="UTRA"/>
    <property type="match status" value="1"/>
</dbReference>
<dbReference type="AlphaFoldDB" id="A0A918N007"/>
<dbReference type="GO" id="GO:0003700">
    <property type="term" value="F:DNA-binding transcription factor activity"/>
    <property type="evidence" value="ECO:0007669"/>
    <property type="project" value="UniProtKB-UniRule"/>
</dbReference>
<dbReference type="Proteomes" id="UP000631300">
    <property type="component" value="Unassembled WGS sequence"/>
</dbReference>
<organism evidence="6 7">
    <name type="scientific">Alteromonas halophila</name>
    <dbReference type="NCBI Taxonomy" id="516698"/>
    <lineage>
        <taxon>Bacteria</taxon>
        <taxon>Pseudomonadati</taxon>
        <taxon>Pseudomonadota</taxon>
        <taxon>Gammaproteobacteria</taxon>
        <taxon>Alteromonadales</taxon>
        <taxon>Alteromonadaceae</taxon>
        <taxon>Alteromonas/Salinimonas group</taxon>
        <taxon>Alteromonas</taxon>
    </lineage>
</organism>
<comment type="caution">
    <text evidence="6">The sequence shown here is derived from an EMBL/GenBank/DDBJ whole genome shotgun (WGS) entry which is preliminary data.</text>
</comment>
<dbReference type="InterPro" id="IPR011663">
    <property type="entry name" value="UTRA"/>
</dbReference>
<dbReference type="EMBL" id="BMXP01000005">
    <property type="protein sequence ID" value="GGW88086.1"/>
    <property type="molecule type" value="Genomic_DNA"/>
</dbReference>
<dbReference type="SUPFAM" id="SSF64288">
    <property type="entry name" value="Chorismate lyase-like"/>
    <property type="match status" value="1"/>
</dbReference>
<gene>
    <name evidence="6" type="primary">hutC</name>
    <name evidence="6" type="ORF">GCM10007391_22310</name>
</gene>
<accession>A0A918N007</accession>
<proteinExistence type="predicted"/>
<dbReference type="InterPro" id="IPR036388">
    <property type="entry name" value="WH-like_DNA-bd_sf"/>
</dbReference>
<dbReference type="Gene3D" id="3.40.1410.10">
    <property type="entry name" value="Chorismate lyase-like"/>
    <property type="match status" value="1"/>
</dbReference>
<keyword evidence="7" id="KW-1185">Reference proteome</keyword>
<evidence type="ECO:0000256" key="4">
    <source>
        <dbReference type="NCBIfam" id="TIGR02018"/>
    </source>
</evidence>
<dbReference type="SMART" id="SM00345">
    <property type="entry name" value="HTH_GNTR"/>
    <property type="match status" value="1"/>
</dbReference>
<keyword evidence="3" id="KW-0804">Transcription</keyword>
<keyword evidence="2" id="KW-0238">DNA-binding</keyword>
<dbReference type="Pfam" id="PF00392">
    <property type="entry name" value="GntR"/>
    <property type="match status" value="1"/>
</dbReference>
<dbReference type="InterPro" id="IPR010248">
    <property type="entry name" value="His_ut_repres"/>
</dbReference>
<dbReference type="InterPro" id="IPR028978">
    <property type="entry name" value="Chorismate_lyase_/UTRA_dom_sf"/>
</dbReference>
<sequence>MQARFVTIKAALLDDIETGRLRAGEKVPSENQLAQRFSVSRMTARRALTELVDEGILARTQGVGTFVSDNRPMSSMLTIRGIQEEIHARGHQHQCEVLTQQTIPATATVAQWLGVAIDTPVYYTLIVHADNAQPVQLEARWVNPQWAPDYLKQDFTRLTANQYLNKVAPLTEADHIVEAVMPDSDTATHLHIKAAEPCLKISRRTFSARGVVSFATLIHPGNRYRLGDHIAFDSRHNGDTL</sequence>
<dbReference type="InterPro" id="IPR050679">
    <property type="entry name" value="Bact_HTH_transcr_reg"/>
</dbReference>
<name>A0A918N007_9ALTE</name>
<dbReference type="PROSITE" id="PS50949">
    <property type="entry name" value="HTH_GNTR"/>
    <property type="match status" value="1"/>
</dbReference>
<feature type="domain" description="HTH gntR-type" evidence="5">
    <location>
        <begin position="2"/>
        <end position="70"/>
    </location>
</feature>
<dbReference type="RefSeq" id="WP_189406486.1">
    <property type="nucleotide sequence ID" value="NZ_BMXP01000005.1"/>
</dbReference>
<dbReference type="PANTHER" id="PTHR44846:SF16">
    <property type="entry name" value="TRANSCRIPTIONAL REGULATOR PHNF-RELATED"/>
    <property type="match status" value="1"/>
</dbReference>
<evidence type="ECO:0000256" key="2">
    <source>
        <dbReference type="ARBA" id="ARBA00023125"/>
    </source>
</evidence>
<dbReference type="PANTHER" id="PTHR44846">
    <property type="entry name" value="MANNOSYL-D-GLYCERATE TRANSPORT/METABOLISM SYSTEM REPRESSOR MNGR-RELATED"/>
    <property type="match status" value="1"/>
</dbReference>
<dbReference type="InterPro" id="IPR000524">
    <property type="entry name" value="Tscrpt_reg_HTH_GntR"/>
</dbReference>
<dbReference type="NCBIfam" id="TIGR02018">
    <property type="entry name" value="his_ut_repres"/>
    <property type="match status" value="1"/>
</dbReference>
<dbReference type="SUPFAM" id="SSF46785">
    <property type="entry name" value="Winged helix' DNA-binding domain"/>
    <property type="match status" value="1"/>
</dbReference>
<dbReference type="InterPro" id="IPR036390">
    <property type="entry name" value="WH_DNA-bd_sf"/>
</dbReference>
<evidence type="ECO:0000256" key="3">
    <source>
        <dbReference type="ARBA" id="ARBA00023163"/>
    </source>
</evidence>
<evidence type="ECO:0000259" key="5">
    <source>
        <dbReference type="PROSITE" id="PS50949"/>
    </source>
</evidence>
<evidence type="ECO:0000256" key="1">
    <source>
        <dbReference type="ARBA" id="ARBA00023015"/>
    </source>
</evidence>
<dbReference type="GO" id="GO:0003677">
    <property type="term" value="F:DNA binding"/>
    <property type="evidence" value="ECO:0007669"/>
    <property type="project" value="UniProtKB-UniRule"/>
</dbReference>
<evidence type="ECO:0000313" key="7">
    <source>
        <dbReference type="Proteomes" id="UP000631300"/>
    </source>
</evidence>
<dbReference type="GO" id="GO:0006547">
    <property type="term" value="P:L-histidine metabolic process"/>
    <property type="evidence" value="ECO:0007669"/>
    <property type="project" value="UniProtKB-UniRule"/>
</dbReference>